<evidence type="ECO:0000313" key="10">
    <source>
        <dbReference type="Proteomes" id="UP000178735"/>
    </source>
</evidence>
<evidence type="ECO:0000256" key="1">
    <source>
        <dbReference type="ARBA" id="ARBA00009179"/>
    </source>
</evidence>
<comment type="similarity">
    <text evidence="1 5">Belongs to the peptidase S41A family.</text>
</comment>
<accession>A0A1F7WXV4</accession>
<evidence type="ECO:0000259" key="8">
    <source>
        <dbReference type="PROSITE" id="PS50106"/>
    </source>
</evidence>
<dbReference type="InterPro" id="IPR005151">
    <property type="entry name" value="Tail-specific_protease"/>
</dbReference>
<keyword evidence="3 5" id="KW-0378">Hydrolase</keyword>
<dbReference type="PROSITE" id="PS50106">
    <property type="entry name" value="PDZ"/>
    <property type="match status" value="1"/>
</dbReference>
<dbReference type="GO" id="GO:0008236">
    <property type="term" value="F:serine-type peptidase activity"/>
    <property type="evidence" value="ECO:0007669"/>
    <property type="project" value="UniProtKB-KW"/>
</dbReference>
<dbReference type="Gene3D" id="3.90.226.10">
    <property type="entry name" value="2-enoyl-CoA Hydratase, Chain A, domain 1"/>
    <property type="match status" value="1"/>
</dbReference>
<keyword evidence="4 5" id="KW-0720">Serine protease</keyword>
<dbReference type="GO" id="GO:0007165">
    <property type="term" value="P:signal transduction"/>
    <property type="evidence" value="ECO:0007669"/>
    <property type="project" value="TreeGrafter"/>
</dbReference>
<dbReference type="STRING" id="1817813.A2008_09210"/>
<feature type="compositionally biased region" description="Basic and acidic residues" evidence="6">
    <location>
        <begin position="596"/>
        <end position="611"/>
    </location>
</feature>
<dbReference type="InterPro" id="IPR029045">
    <property type="entry name" value="ClpP/crotonase-like_dom_sf"/>
</dbReference>
<protein>
    <recommendedName>
        <fullName evidence="8">PDZ domain-containing protein</fullName>
    </recommendedName>
</protein>
<dbReference type="CDD" id="cd06782">
    <property type="entry name" value="cpPDZ_CPP-like"/>
    <property type="match status" value="1"/>
</dbReference>
<dbReference type="Pfam" id="PF00595">
    <property type="entry name" value="PDZ"/>
    <property type="match status" value="1"/>
</dbReference>
<evidence type="ECO:0000256" key="5">
    <source>
        <dbReference type="RuleBase" id="RU004404"/>
    </source>
</evidence>
<dbReference type="CDD" id="cd07560">
    <property type="entry name" value="Peptidase_S41_CPP"/>
    <property type="match status" value="1"/>
</dbReference>
<dbReference type="Gene3D" id="2.30.42.10">
    <property type="match status" value="1"/>
</dbReference>
<dbReference type="NCBIfam" id="TIGR00225">
    <property type="entry name" value="prc"/>
    <property type="match status" value="1"/>
</dbReference>
<feature type="domain" description="PDZ" evidence="8">
    <location>
        <begin position="237"/>
        <end position="307"/>
    </location>
</feature>
<feature type="chain" id="PRO_5009533630" description="PDZ domain-containing protein" evidence="7">
    <location>
        <begin position="32"/>
        <end position="645"/>
    </location>
</feature>
<dbReference type="GO" id="GO:0004175">
    <property type="term" value="F:endopeptidase activity"/>
    <property type="evidence" value="ECO:0007669"/>
    <property type="project" value="TreeGrafter"/>
</dbReference>
<evidence type="ECO:0000256" key="2">
    <source>
        <dbReference type="ARBA" id="ARBA00022670"/>
    </source>
</evidence>
<dbReference type="InterPro" id="IPR004447">
    <property type="entry name" value="Peptidase_S41A"/>
</dbReference>
<dbReference type="GO" id="GO:0006508">
    <property type="term" value="P:proteolysis"/>
    <property type="evidence" value="ECO:0007669"/>
    <property type="project" value="UniProtKB-KW"/>
</dbReference>
<name>A0A1F7WXV4_9BACT</name>
<feature type="region of interest" description="Disordered" evidence="6">
    <location>
        <begin position="596"/>
        <end position="621"/>
    </location>
</feature>
<dbReference type="InterPro" id="IPR001478">
    <property type="entry name" value="PDZ"/>
</dbReference>
<gene>
    <name evidence="9" type="ORF">A2008_09210</name>
</gene>
<comment type="caution">
    <text evidence="9">The sequence shown here is derived from an EMBL/GenBank/DDBJ whole genome shotgun (WGS) entry which is preliminary data.</text>
</comment>
<dbReference type="SUPFAM" id="SSF52096">
    <property type="entry name" value="ClpP/crotonase"/>
    <property type="match status" value="1"/>
</dbReference>
<sequence length="645" mass="71285">MPIKKYSGTKKILTCLAAAFLIFLSAVCASAVALSYKDIPGIASYFFYTHVNHREFTEELYLRTVKNFMKILDPTKIFMLADDAAAFESEAKENVKQLMGDFKAGDMAFFVKIHDFFNRRLGERKLEIDAMITEDFKPLPSSETDSLDSPEAQLCKNTAELELRIKKILSLQFEGLKSSKKDVKEIVKKLKNRYKDAYAHYDKFDEVKVADYILKSFATALDPHSLYFNPEEIESFNISFKLSLEGIGATLKSEDGYTIVDSLVTGGPAEKSNQIKPNDKIIAVGQQNGDMLDIIGMDLNKVVQKIRGPKGTKVRLSILRESKVKASEQSLITIVRDKIKLVDQAVKHEIKEIDGKKYGVIKVPSFYEDMEGVRKHVAGAASCSGDVKRALEYFKETGEVEGVVLDLRSDTGGSLNEAVKMTGLFIKRGAVVMVKDSYNNVQELADQDPQQHYNGPLVVLVNKLSASASEIVAGALKDYGLAVVAGDSSTYGKGSVQTMINLPNDLGAIKVTNALYYTAGGASTQKKGVPVDIVIPSATEEFKSGEATADYALDWSVISSAIPKIALSEDISTRNGTLEAFLKDITENSKKRIEANPKFKELADKNKKKDEAADDEDTKENQIKKDDIILDEAIFILKDIKVLTK</sequence>
<dbReference type="SUPFAM" id="SSF50156">
    <property type="entry name" value="PDZ domain-like"/>
    <property type="match status" value="1"/>
</dbReference>
<reference evidence="9 10" key="1">
    <citation type="journal article" date="2016" name="Nat. Commun.">
        <title>Thousands of microbial genomes shed light on interconnected biogeochemical processes in an aquifer system.</title>
        <authorList>
            <person name="Anantharaman K."/>
            <person name="Brown C.T."/>
            <person name="Hug L.A."/>
            <person name="Sharon I."/>
            <person name="Castelle C.J."/>
            <person name="Probst A.J."/>
            <person name="Thomas B.C."/>
            <person name="Singh A."/>
            <person name="Wilkins M.J."/>
            <person name="Karaoz U."/>
            <person name="Brodie E.L."/>
            <person name="Williams K.H."/>
            <person name="Hubbard S.S."/>
            <person name="Banfield J.F."/>
        </authorList>
    </citation>
    <scope>NUCLEOTIDE SEQUENCE [LARGE SCALE GENOMIC DNA]</scope>
</reference>
<dbReference type="PANTHER" id="PTHR32060:SF22">
    <property type="entry name" value="CARBOXYL-TERMINAL-PROCESSING PEPTIDASE 3, CHLOROPLASTIC"/>
    <property type="match status" value="1"/>
</dbReference>
<dbReference type="PANTHER" id="PTHR32060">
    <property type="entry name" value="TAIL-SPECIFIC PROTEASE"/>
    <property type="match status" value="1"/>
</dbReference>
<dbReference type="SMART" id="SM00228">
    <property type="entry name" value="PDZ"/>
    <property type="match status" value="1"/>
</dbReference>
<evidence type="ECO:0000256" key="4">
    <source>
        <dbReference type="ARBA" id="ARBA00022825"/>
    </source>
</evidence>
<keyword evidence="7" id="KW-0732">Signal</keyword>
<evidence type="ECO:0000256" key="3">
    <source>
        <dbReference type="ARBA" id="ARBA00022801"/>
    </source>
</evidence>
<evidence type="ECO:0000256" key="6">
    <source>
        <dbReference type="SAM" id="MobiDB-lite"/>
    </source>
</evidence>
<keyword evidence="2 5" id="KW-0645">Protease</keyword>
<proteinExistence type="inferred from homology"/>
<dbReference type="InterPro" id="IPR036034">
    <property type="entry name" value="PDZ_sf"/>
</dbReference>
<dbReference type="SMART" id="SM00245">
    <property type="entry name" value="TSPc"/>
    <property type="match status" value="1"/>
</dbReference>
<dbReference type="Proteomes" id="UP000178735">
    <property type="component" value="Unassembled WGS sequence"/>
</dbReference>
<dbReference type="AlphaFoldDB" id="A0A1F7WXV4"/>
<dbReference type="Pfam" id="PF03572">
    <property type="entry name" value="Peptidase_S41"/>
    <property type="match status" value="1"/>
</dbReference>
<evidence type="ECO:0000313" key="9">
    <source>
        <dbReference type="EMBL" id="OGM07513.1"/>
    </source>
</evidence>
<dbReference type="InterPro" id="IPR040573">
    <property type="entry name" value="TSP_N"/>
</dbReference>
<organism evidence="9 10">
    <name type="scientific">Candidatus Wallbacteria bacterium GWC2_49_35</name>
    <dbReference type="NCBI Taxonomy" id="1817813"/>
    <lineage>
        <taxon>Bacteria</taxon>
        <taxon>Candidatus Walliibacteriota</taxon>
    </lineage>
</organism>
<dbReference type="EMBL" id="MGFH01000042">
    <property type="protein sequence ID" value="OGM07513.1"/>
    <property type="molecule type" value="Genomic_DNA"/>
</dbReference>
<dbReference type="GO" id="GO:0030288">
    <property type="term" value="C:outer membrane-bounded periplasmic space"/>
    <property type="evidence" value="ECO:0007669"/>
    <property type="project" value="TreeGrafter"/>
</dbReference>
<feature type="signal peptide" evidence="7">
    <location>
        <begin position="1"/>
        <end position="31"/>
    </location>
</feature>
<evidence type="ECO:0000256" key="7">
    <source>
        <dbReference type="SAM" id="SignalP"/>
    </source>
</evidence>
<dbReference type="Pfam" id="PF17804">
    <property type="entry name" value="TSP_NTD"/>
    <property type="match status" value="1"/>
</dbReference>